<organism evidence="1 2">
    <name type="scientific">Xaviernesmea rhizosphaerae</name>
    <dbReference type="NCBI Taxonomy" id="1672749"/>
    <lineage>
        <taxon>Bacteria</taxon>
        <taxon>Pseudomonadati</taxon>
        <taxon>Pseudomonadota</taxon>
        <taxon>Alphaproteobacteria</taxon>
        <taxon>Hyphomicrobiales</taxon>
        <taxon>Rhizobiaceae</taxon>
        <taxon>Rhizobium/Agrobacterium group</taxon>
        <taxon>Xaviernesmea</taxon>
    </lineage>
</organism>
<evidence type="ECO:0000313" key="2">
    <source>
        <dbReference type="Proteomes" id="UP000186143"/>
    </source>
</evidence>
<gene>
    <name evidence="1" type="ORF">BJF92_14435</name>
</gene>
<reference evidence="1 2" key="1">
    <citation type="submission" date="2016-09" db="EMBL/GenBank/DDBJ databases">
        <title>Rhizobium sp. nov., a novel species isolated from the rice rhizosphere.</title>
        <authorList>
            <person name="Zhao J."/>
            <person name="Zhang X."/>
        </authorList>
    </citation>
    <scope>NUCLEOTIDE SEQUENCE [LARGE SCALE GENOMIC DNA]</scope>
    <source>
        <strain evidence="1 2">MH17</strain>
    </source>
</reference>
<dbReference type="Proteomes" id="UP000186143">
    <property type="component" value="Unassembled WGS sequence"/>
</dbReference>
<dbReference type="AlphaFoldDB" id="A0A1Q9ACY1"/>
<comment type="caution">
    <text evidence="1">The sequence shown here is derived from an EMBL/GenBank/DDBJ whole genome shotgun (WGS) entry which is preliminary data.</text>
</comment>
<name>A0A1Q9ACY1_9HYPH</name>
<protein>
    <submittedName>
        <fullName evidence="1">Uncharacterized protein</fullName>
    </submittedName>
</protein>
<proteinExistence type="predicted"/>
<sequence length="99" mass="11595">MLAKAPRLSTANEFGALIRVRCHGCRTRRHYRPLDLIAVFDNIPVLDLAPRFRCQKCSSAEFVQAEIWLPWPNEWPGLEIRELVRVDTVRRPVWKDVKV</sequence>
<dbReference type="EMBL" id="MKIO01000047">
    <property type="protein sequence ID" value="OLP52722.1"/>
    <property type="molecule type" value="Genomic_DNA"/>
</dbReference>
<accession>A0A1Q9ACY1</accession>
<evidence type="ECO:0000313" key="1">
    <source>
        <dbReference type="EMBL" id="OLP52722.1"/>
    </source>
</evidence>